<dbReference type="InterPro" id="IPR012464">
    <property type="entry name" value="DUF1676"/>
</dbReference>
<keyword evidence="1" id="KW-0812">Transmembrane</keyword>
<keyword evidence="2" id="KW-1185">Reference proteome</keyword>
<dbReference type="Proteomes" id="UP000092443">
    <property type="component" value="Unplaced"/>
</dbReference>
<dbReference type="GO" id="GO:0016020">
    <property type="term" value="C:membrane"/>
    <property type="evidence" value="ECO:0007669"/>
    <property type="project" value="TreeGrafter"/>
</dbReference>
<gene>
    <name evidence="3" type="primary">LOC119634566</name>
</gene>
<evidence type="ECO:0000313" key="3">
    <source>
        <dbReference type="RefSeq" id="XP_037884728.1"/>
    </source>
</evidence>
<dbReference type="Pfam" id="PF07898">
    <property type="entry name" value="DUF1676"/>
    <property type="match status" value="1"/>
</dbReference>
<dbReference type="PANTHER" id="PTHR21879:SF22">
    <property type="entry name" value="FI03362P-RELATED"/>
    <property type="match status" value="1"/>
</dbReference>
<accession>A0A8U0WHZ8</accession>
<proteinExistence type="predicted"/>
<keyword evidence="1" id="KW-0472">Membrane</keyword>
<dbReference type="KEGG" id="gfs:119634566"/>
<name>A0A8U0WHZ8_9MUSC</name>
<dbReference type="GeneID" id="119634566"/>
<organism evidence="2 3">
    <name type="scientific">Glossina fuscipes</name>
    <dbReference type="NCBI Taxonomy" id="7396"/>
    <lineage>
        <taxon>Eukaryota</taxon>
        <taxon>Metazoa</taxon>
        <taxon>Ecdysozoa</taxon>
        <taxon>Arthropoda</taxon>
        <taxon>Hexapoda</taxon>
        <taxon>Insecta</taxon>
        <taxon>Pterygota</taxon>
        <taxon>Neoptera</taxon>
        <taxon>Endopterygota</taxon>
        <taxon>Diptera</taxon>
        <taxon>Brachycera</taxon>
        <taxon>Muscomorpha</taxon>
        <taxon>Hippoboscoidea</taxon>
        <taxon>Glossinidae</taxon>
        <taxon>Glossina</taxon>
    </lineage>
</organism>
<keyword evidence="1" id="KW-1133">Transmembrane helix</keyword>
<evidence type="ECO:0000256" key="1">
    <source>
        <dbReference type="SAM" id="Phobius"/>
    </source>
</evidence>
<dbReference type="AlphaFoldDB" id="A0A8U0WHZ8"/>
<dbReference type="PANTHER" id="PTHR21879">
    <property type="entry name" value="FI03362P-RELATED-RELATED"/>
    <property type="match status" value="1"/>
</dbReference>
<reference evidence="3" key="1">
    <citation type="submission" date="2025-08" db="UniProtKB">
        <authorList>
            <consortium name="RefSeq"/>
        </authorList>
    </citation>
    <scope>IDENTIFICATION</scope>
    <source>
        <tissue evidence="3">Whole body pupa</tissue>
    </source>
</reference>
<protein>
    <submittedName>
        <fullName evidence="3">Uncharacterized protein LOC119634566</fullName>
    </submittedName>
</protein>
<sequence length="167" mass="18790">LRGRHKSHKSHRYKKLHKFAMPLLMGVLAAKLILIPLMLKVLTAISTSALALSKIALVATGFLALKWFFSEPVKDNTRFDLIYLPQSEAVPFRIRGGTFTLAKDQAWDASEVVDLQPYKKSQHKYIPMIVKDGAKYSSYGSGDGTKDSYAQNTYYGETNLYKGKPFL</sequence>
<dbReference type="RefSeq" id="XP_037884728.1">
    <property type="nucleotide sequence ID" value="XM_038028800.1"/>
</dbReference>
<evidence type="ECO:0000313" key="2">
    <source>
        <dbReference type="Proteomes" id="UP000092443"/>
    </source>
</evidence>
<feature type="transmembrane region" description="Helical" evidence="1">
    <location>
        <begin position="20"/>
        <end position="39"/>
    </location>
</feature>
<feature type="transmembrane region" description="Helical" evidence="1">
    <location>
        <begin position="45"/>
        <end position="69"/>
    </location>
</feature>
<feature type="non-terminal residue" evidence="3">
    <location>
        <position position="1"/>
    </location>
</feature>